<evidence type="ECO:0000256" key="1">
    <source>
        <dbReference type="SAM" id="Phobius"/>
    </source>
</evidence>
<evidence type="ECO:0000313" key="3">
    <source>
        <dbReference type="Proteomes" id="UP001279553"/>
    </source>
</evidence>
<feature type="transmembrane region" description="Helical" evidence="1">
    <location>
        <begin position="88"/>
        <end position="114"/>
    </location>
</feature>
<organism evidence="2 3">
    <name type="scientific">Acidiphilium acidophilum</name>
    <name type="common">Thiobacillus acidophilus</name>
    <dbReference type="NCBI Taxonomy" id="76588"/>
    <lineage>
        <taxon>Bacteria</taxon>
        <taxon>Pseudomonadati</taxon>
        <taxon>Pseudomonadota</taxon>
        <taxon>Alphaproteobacteria</taxon>
        <taxon>Acetobacterales</taxon>
        <taxon>Acidocellaceae</taxon>
        <taxon>Acidiphilium</taxon>
    </lineage>
</organism>
<evidence type="ECO:0008006" key="4">
    <source>
        <dbReference type="Google" id="ProtNLM"/>
    </source>
</evidence>
<dbReference type="RefSeq" id="WP_319615360.1">
    <property type="nucleotide sequence ID" value="NZ_JAWXYB010000018.1"/>
</dbReference>
<dbReference type="Proteomes" id="UP001279553">
    <property type="component" value="Unassembled WGS sequence"/>
</dbReference>
<evidence type="ECO:0000313" key="2">
    <source>
        <dbReference type="EMBL" id="MDX5932505.1"/>
    </source>
</evidence>
<proteinExistence type="predicted"/>
<keyword evidence="1" id="KW-0472">Membrane</keyword>
<protein>
    <recommendedName>
        <fullName evidence="4">Transmembrane protein</fullName>
    </recommendedName>
</protein>
<dbReference type="AlphaFoldDB" id="A0AAW9DUX2"/>
<reference evidence="2 3" key="1">
    <citation type="submission" date="2023-11" db="EMBL/GenBank/DDBJ databases">
        <title>MicrobeMod: A computational toolkit for identifying prokaryotic methylation and restriction-modification with nanopore sequencing.</title>
        <authorList>
            <person name="Crits-Christoph A."/>
            <person name="Kang S.C."/>
            <person name="Lee H."/>
            <person name="Ostrov N."/>
        </authorList>
    </citation>
    <scope>NUCLEOTIDE SEQUENCE [LARGE SCALE GENOMIC DNA]</scope>
    <source>
        <strain evidence="2 3">DSMZ 700</strain>
    </source>
</reference>
<accession>A0AAW9DUX2</accession>
<keyword evidence="3" id="KW-1185">Reference proteome</keyword>
<keyword evidence="1" id="KW-1133">Transmembrane helix</keyword>
<dbReference type="EMBL" id="JAWXYB010000018">
    <property type="protein sequence ID" value="MDX5932505.1"/>
    <property type="molecule type" value="Genomic_DNA"/>
</dbReference>
<sequence length="154" mass="17864">MIRTNFFSRSDHTILAASALTVHQLWRHRRVENCSVDCKLMNSRSAEDDNHRERRLELLIGRLPPRIRKAVRWLRQPSRRWARIPAGLLLILGGVLSILPILGLWMLPLGIVLLSDDLQFLRNMTGRILKWVEHHHPQWMGLLDPPEAEVPDPG</sequence>
<gene>
    <name evidence="2" type="ORF">SIL87_17240</name>
</gene>
<keyword evidence="1" id="KW-0812">Transmembrane</keyword>
<comment type="caution">
    <text evidence="2">The sequence shown here is derived from an EMBL/GenBank/DDBJ whole genome shotgun (WGS) entry which is preliminary data.</text>
</comment>
<name>A0AAW9DUX2_ACIAO</name>